<organism evidence="1 2">
    <name type="scientific">Datura stramonium</name>
    <name type="common">Jimsonweed</name>
    <name type="synonym">Common thornapple</name>
    <dbReference type="NCBI Taxonomy" id="4076"/>
    <lineage>
        <taxon>Eukaryota</taxon>
        <taxon>Viridiplantae</taxon>
        <taxon>Streptophyta</taxon>
        <taxon>Embryophyta</taxon>
        <taxon>Tracheophyta</taxon>
        <taxon>Spermatophyta</taxon>
        <taxon>Magnoliopsida</taxon>
        <taxon>eudicotyledons</taxon>
        <taxon>Gunneridae</taxon>
        <taxon>Pentapetalae</taxon>
        <taxon>asterids</taxon>
        <taxon>lamiids</taxon>
        <taxon>Solanales</taxon>
        <taxon>Solanaceae</taxon>
        <taxon>Solanoideae</taxon>
        <taxon>Datureae</taxon>
        <taxon>Datura</taxon>
    </lineage>
</organism>
<gene>
    <name evidence="1" type="ORF">HAX54_045146</name>
</gene>
<protein>
    <submittedName>
        <fullName evidence="1">Uncharacterized protein</fullName>
    </submittedName>
</protein>
<accession>A0ABS8WHW9</accession>
<feature type="non-terminal residue" evidence="1">
    <location>
        <position position="1"/>
    </location>
</feature>
<proteinExistence type="predicted"/>
<evidence type="ECO:0000313" key="2">
    <source>
        <dbReference type="Proteomes" id="UP000823775"/>
    </source>
</evidence>
<evidence type="ECO:0000313" key="1">
    <source>
        <dbReference type="EMBL" id="MCE3049556.1"/>
    </source>
</evidence>
<sequence length="87" mass="9401">LFFLVEVGFDFFVGRLNTLSGLHMPSLPLHSDAIAPAKSCRHACRSTAVAGASRLRREARPRRVESKLALTPAQAVGSRATCLDAPR</sequence>
<reference evidence="1 2" key="1">
    <citation type="journal article" date="2021" name="BMC Genomics">
        <title>Datura genome reveals duplications of psychoactive alkaloid biosynthetic genes and high mutation rate following tissue culture.</title>
        <authorList>
            <person name="Rajewski A."/>
            <person name="Carter-House D."/>
            <person name="Stajich J."/>
            <person name="Litt A."/>
        </authorList>
    </citation>
    <scope>NUCLEOTIDE SEQUENCE [LARGE SCALE GENOMIC DNA]</scope>
    <source>
        <strain evidence="1">AR-01</strain>
    </source>
</reference>
<dbReference type="EMBL" id="JACEIK010006975">
    <property type="protein sequence ID" value="MCE3049556.1"/>
    <property type="molecule type" value="Genomic_DNA"/>
</dbReference>
<comment type="caution">
    <text evidence="1">The sequence shown here is derived from an EMBL/GenBank/DDBJ whole genome shotgun (WGS) entry which is preliminary data.</text>
</comment>
<dbReference type="Proteomes" id="UP000823775">
    <property type="component" value="Unassembled WGS sequence"/>
</dbReference>
<keyword evidence="2" id="KW-1185">Reference proteome</keyword>
<name>A0ABS8WHW9_DATST</name>